<evidence type="ECO:0000256" key="2">
    <source>
        <dbReference type="ARBA" id="ARBA00024179"/>
    </source>
</evidence>
<name>A0A7M2YX49_9ACTN</name>
<evidence type="ECO:0000313" key="6">
    <source>
        <dbReference type="Proteomes" id="UP000254134"/>
    </source>
</evidence>
<dbReference type="InterPro" id="IPR023214">
    <property type="entry name" value="HAD_sf"/>
</dbReference>
<evidence type="ECO:0000256" key="4">
    <source>
        <dbReference type="ARBA" id="ARBA00031957"/>
    </source>
</evidence>
<sequence>MQIPDPLRALVAQPSAAALLFDVDGTLAPIVDRPEGAEVPEATRAELRRLAGRYGLVACISGRPGSDAARVVGVPDLTYVGEHGLELAPGAEAWVKAIAAFADAAPWPAERKRLTVSFHWRESADEEAARRALEGVAAAAAEAGLVPRWGRKVLEVRPPVDADKGSAVGELLQRSGLRRALYAGDDATDLDAFRALDGLPCGVRVAVVSAEAPAALREAADLTVAGPAQLLELLRSL</sequence>
<dbReference type="RefSeq" id="WP_114796581.1">
    <property type="nucleotide sequence ID" value="NZ_QQZY01000005.1"/>
</dbReference>
<dbReference type="PANTHER" id="PTHR43768">
    <property type="entry name" value="TREHALOSE 6-PHOSPHATE PHOSPHATASE"/>
    <property type="match status" value="1"/>
</dbReference>
<evidence type="ECO:0000313" key="5">
    <source>
        <dbReference type="EMBL" id="RDI74057.1"/>
    </source>
</evidence>
<dbReference type="Proteomes" id="UP000254134">
    <property type="component" value="Unassembled WGS sequence"/>
</dbReference>
<dbReference type="Gene3D" id="3.40.50.1000">
    <property type="entry name" value="HAD superfamily/HAD-like"/>
    <property type="match status" value="2"/>
</dbReference>
<dbReference type="GO" id="GO:0004805">
    <property type="term" value="F:trehalose-phosphatase activity"/>
    <property type="evidence" value="ECO:0007669"/>
    <property type="project" value="InterPro"/>
</dbReference>
<reference evidence="6" key="2">
    <citation type="journal article" date="2019" name="MicrobiologyOpen">
        <title>High-quality draft genome sequence of Gaiella occulta isolated from a 150 meter deep mineral water borehole and comparison with the genome sequences of other deep-branching lineages of the phylum Actinobacteria.</title>
        <authorList>
            <person name="Severino R."/>
            <person name="Froufe H.J.C."/>
            <person name="Barroso C."/>
            <person name="Albuquerque L."/>
            <person name="Lobo-da-Cunha A."/>
            <person name="da Costa M.S."/>
            <person name="Egas C."/>
        </authorList>
    </citation>
    <scope>NUCLEOTIDE SEQUENCE [LARGE SCALE GENOMIC DNA]</scope>
    <source>
        <strain evidence="6">F2-233</strain>
    </source>
</reference>
<dbReference type="EMBL" id="QQZY01000005">
    <property type="protein sequence ID" value="RDI74057.1"/>
    <property type="molecule type" value="Genomic_DNA"/>
</dbReference>
<dbReference type="Pfam" id="PF02358">
    <property type="entry name" value="Trehalose_PPase"/>
    <property type="match status" value="2"/>
</dbReference>
<comment type="function">
    <text evidence="2">Removes the phosphate from trehalose 6-phosphate to produce free trehalose.</text>
</comment>
<dbReference type="OrthoDB" id="9816160at2"/>
<gene>
    <name evidence="5" type="ORF">Gocc_2154</name>
</gene>
<evidence type="ECO:0000256" key="3">
    <source>
        <dbReference type="ARBA" id="ARBA00024253"/>
    </source>
</evidence>
<proteinExistence type="predicted"/>
<dbReference type="InterPro" id="IPR003337">
    <property type="entry name" value="Trehalose_PPase"/>
</dbReference>
<dbReference type="SUPFAM" id="SSF56784">
    <property type="entry name" value="HAD-like"/>
    <property type="match status" value="1"/>
</dbReference>
<comment type="caution">
    <text evidence="5">The sequence shown here is derived from an EMBL/GenBank/DDBJ whole genome shotgun (WGS) entry which is preliminary data.</text>
</comment>
<accession>A0A7M2YX49</accession>
<dbReference type="AlphaFoldDB" id="A0A7M2YX49"/>
<reference evidence="5 6" key="1">
    <citation type="submission" date="2018-07" db="EMBL/GenBank/DDBJ databases">
        <title>High-quality-draft genome sequence of Gaiella occulta.</title>
        <authorList>
            <person name="Severino R."/>
            <person name="Froufe H.J.C."/>
            <person name="Rainey F.A."/>
            <person name="Barroso C."/>
            <person name="Albuquerque L."/>
            <person name="Lobo-Da-Cunha A."/>
            <person name="Da Costa M.S."/>
            <person name="Egas C."/>
        </authorList>
    </citation>
    <scope>NUCLEOTIDE SEQUENCE [LARGE SCALE GENOMIC DNA]</scope>
    <source>
        <strain evidence="5 6">F2-233</strain>
    </source>
</reference>
<protein>
    <recommendedName>
        <fullName evidence="3">Trehalose-phosphate phosphatase</fullName>
    </recommendedName>
    <alternativeName>
        <fullName evidence="4">Trehalose-6-phosphate phosphatase</fullName>
    </alternativeName>
</protein>
<organism evidence="5 6">
    <name type="scientific">Gaiella occulta</name>
    <dbReference type="NCBI Taxonomy" id="1002870"/>
    <lineage>
        <taxon>Bacteria</taxon>
        <taxon>Bacillati</taxon>
        <taxon>Actinomycetota</taxon>
        <taxon>Thermoleophilia</taxon>
        <taxon>Gaiellales</taxon>
        <taxon>Gaiellaceae</taxon>
        <taxon>Gaiella</taxon>
    </lineage>
</organism>
<evidence type="ECO:0000256" key="1">
    <source>
        <dbReference type="ARBA" id="ARBA00022801"/>
    </source>
</evidence>
<keyword evidence="6" id="KW-1185">Reference proteome</keyword>
<keyword evidence="1" id="KW-0378">Hydrolase</keyword>
<dbReference type="InterPro" id="IPR044651">
    <property type="entry name" value="OTSB-like"/>
</dbReference>
<dbReference type="PANTHER" id="PTHR43768:SF3">
    <property type="entry name" value="TREHALOSE 6-PHOSPHATE PHOSPHATASE"/>
    <property type="match status" value="1"/>
</dbReference>
<dbReference type="GO" id="GO:0005992">
    <property type="term" value="P:trehalose biosynthetic process"/>
    <property type="evidence" value="ECO:0007669"/>
    <property type="project" value="InterPro"/>
</dbReference>
<dbReference type="InterPro" id="IPR036412">
    <property type="entry name" value="HAD-like_sf"/>
</dbReference>